<dbReference type="SUPFAM" id="SSF88723">
    <property type="entry name" value="PIN domain-like"/>
    <property type="match status" value="1"/>
</dbReference>
<keyword evidence="8" id="KW-1185">Reference proteome</keyword>
<dbReference type="GO" id="GO:0046872">
    <property type="term" value="F:metal ion binding"/>
    <property type="evidence" value="ECO:0007669"/>
    <property type="project" value="UniProtKB-KW"/>
</dbReference>
<dbReference type="Pfam" id="PF26343">
    <property type="entry name" value="VapC50_C"/>
    <property type="match status" value="1"/>
</dbReference>
<dbReference type="OrthoDB" id="113459at2"/>
<evidence type="ECO:0000256" key="4">
    <source>
        <dbReference type="ARBA" id="ARBA00022842"/>
    </source>
</evidence>
<keyword evidence="3" id="KW-0378">Hydrolase</keyword>
<evidence type="ECO:0000259" key="6">
    <source>
        <dbReference type="Pfam" id="PF26343"/>
    </source>
</evidence>
<evidence type="ECO:0000313" key="8">
    <source>
        <dbReference type="Proteomes" id="UP000014387"/>
    </source>
</evidence>
<feature type="domain" description="VapC50 C-terminal" evidence="6">
    <location>
        <begin position="131"/>
        <end position="182"/>
    </location>
</feature>
<keyword evidence="2" id="KW-0479">Metal-binding</keyword>
<keyword evidence="4" id="KW-0460">Magnesium</keyword>
<dbReference type="Pfam" id="PF13470">
    <property type="entry name" value="PIN_3"/>
    <property type="match status" value="1"/>
</dbReference>
<evidence type="ECO:0000313" key="7">
    <source>
        <dbReference type="EMBL" id="EPD31396.1"/>
    </source>
</evidence>
<dbReference type="GO" id="GO:0016787">
    <property type="term" value="F:hydrolase activity"/>
    <property type="evidence" value="ECO:0007669"/>
    <property type="project" value="UniProtKB-KW"/>
</dbReference>
<evidence type="ECO:0000256" key="3">
    <source>
        <dbReference type="ARBA" id="ARBA00022801"/>
    </source>
</evidence>
<proteinExistence type="predicted"/>
<evidence type="ECO:0008006" key="9">
    <source>
        <dbReference type="Google" id="ProtNLM"/>
    </source>
</evidence>
<evidence type="ECO:0000256" key="2">
    <source>
        <dbReference type="ARBA" id="ARBA00022723"/>
    </source>
</evidence>
<dbReference type="InterPro" id="IPR058652">
    <property type="entry name" value="VapC50_C"/>
</dbReference>
<protein>
    <recommendedName>
        <fullName evidence="9">PIN domain-containing protein</fullName>
    </recommendedName>
</protein>
<dbReference type="Proteomes" id="UP000014387">
    <property type="component" value="Unassembled WGS sequence"/>
</dbReference>
<gene>
    <name evidence="7" type="ORF">HMPREF9238_01167</name>
</gene>
<sequence>MAGFRVVLDANVLFPIVQVDLLMHLAHQRTYVPLWSSQILDEVVKALVETGRTTEERALRRTSRMNESFPDAQVHNWEELVKGIRGIPDANDKHVVAAAIEGNASAIVTNNLKDFPDEALSLHGLHAKSCDEFFLDLYDLYPVAFEIAFEQMRKTRQKPPVSVDDLVSALAGSCPGFVATYREKQ</sequence>
<feature type="domain" description="PIN" evidence="5">
    <location>
        <begin position="5"/>
        <end position="112"/>
    </location>
</feature>
<accession>A0A9W5RFL6</accession>
<organism evidence="7 8">
    <name type="scientific">Gleimia europaea ACS-120-V-Col10b</name>
    <dbReference type="NCBI Taxonomy" id="883069"/>
    <lineage>
        <taxon>Bacteria</taxon>
        <taxon>Bacillati</taxon>
        <taxon>Actinomycetota</taxon>
        <taxon>Actinomycetes</taxon>
        <taxon>Actinomycetales</taxon>
        <taxon>Actinomycetaceae</taxon>
        <taxon>Gleimia</taxon>
    </lineage>
</organism>
<evidence type="ECO:0000256" key="1">
    <source>
        <dbReference type="ARBA" id="ARBA00022722"/>
    </source>
</evidence>
<dbReference type="AlphaFoldDB" id="A0A9W5RFL6"/>
<evidence type="ECO:0000259" key="5">
    <source>
        <dbReference type="Pfam" id="PF13470"/>
    </source>
</evidence>
<dbReference type="InterPro" id="IPR029060">
    <property type="entry name" value="PIN-like_dom_sf"/>
</dbReference>
<dbReference type="InterPro" id="IPR002716">
    <property type="entry name" value="PIN_dom"/>
</dbReference>
<comment type="caution">
    <text evidence="7">The sequence shown here is derived from an EMBL/GenBank/DDBJ whole genome shotgun (WGS) entry which is preliminary data.</text>
</comment>
<dbReference type="GO" id="GO:0004518">
    <property type="term" value="F:nuclease activity"/>
    <property type="evidence" value="ECO:0007669"/>
    <property type="project" value="UniProtKB-KW"/>
</dbReference>
<dbReference type="EMBL" id="AGWN01000001">
    <property type="protein sequence ID" value="EPD31396.1"/>
    <property type="molecule type" value="Genomic_DNA"/>
</dbReference>
<name>A0A9W5RFL6_9ACTO</name>
<keyword evidence="1" id="KW-0540">Nuclease</keyword>
<reference evidence="7 8" key="1">
    <citation type="submission" date="2013-05" db="EMBL/GenBank/DDBJ databases">
        <title>The Genome Sequence of Actinomyces europaeus ACS-120-V-COL10B.</title>
        <authorList>
            <consortium name="The Broad Institute Genomics Platform"/>
            <person name="Earl A."/>
            <person name="Ward D."/>
            <person name="Feldgarden M."/>
            <person name="Gevers D."/>
            <person name="Saerens B."/>
            <person name="Vaneechoutte M."/>
            <person name="Walker B."/>
            <person name="Young S."/>
            <person name="Zeng Q."/>
            <person name="Gargeya S."/>
            <person name="Fitzgerald M."/>
            <person name="Haas B."/>
            <person name="Abouelleil A."/>
            <person name="Allen A.W."/>
            <person name="Alvarado L."/>
            <person name="Arachchi H.M."/>
            <person name="Berlin A.M."/>
            <person name="Chapman S.B."/>
            <person name="Gainer-Dewar J."/>
            <person name="Goldberg J."/>
            <person name="Griggs A."/>
            <person name="Gujja S."/>
            <person name="Hansen M."/>
            <person name="Howarth C."/>
            <person name="Imamovic A."/>
            <person name="Ireland A."/>
            <person name="Larimer J."/>
            <person name="McCowan C."/>
            <person name="Murphy C."/>
            <person name="Pearson M."/>
            <person name="Poon T.W."/>
            <person name="Priest M."/>
            <person name="Roberts A."/>
            <person name="Saif S."/>
            <person name="Shea T."/>
            <person name="Sisk P."/>
            <person name="Sykes S."/>
            <person name="Wortman J."/>
            <person name="Nusbaum C."/>
            <person name="Birren B."/>
        </authorList>
    </citation>
    <scope>NUCLEOTIDE SEQUENCE [LARGE SCALE GENOMIC DNA]</scope>
    <source>
        <strain evidence="7 8">ACS-120-V-Col10b</strain>
    </source>
</reference>